<accession>A0A846RIT2</accession>
<reference evidence="2 3" key="1">
    <citation type="submission" date="2020-03" db="EMBL/GenBank/DDBJ databases">
        <title>Sequencing the genomes of 1000 actinobacteria strains.</title>
        <authorList>
            <person name="Klenk H.-P."/>
        </authorList>
    </citation>
    <scope>NUCLEOTIDE SEQUENCE [LARGE SCALE GENOMIC DNA]</scope>
    <source>
        <strain evidence="2 3">DSM 16403</strain>
    </source>
</reference>
<evidence type="ECO:0000259" key="1">
    <source>
        <dbReference type="Pfam" id="PF07929"/>
    </source>
</evidence>
<dbReference type="AlphaFoldDB" id="A0A846RIT2"/>
<evidence type="ECO:0000313" key="2">
    <source>
        <dbReference type="EMBL" id="NJC21590.1"/>
    </source>
</evidence>
<comment type="caution">
    <text evidence="2">The sequence shown here is derived from an EMBL/GenBank/DDBJ whole genome shotgun (WGS) entry which is preliminary data.</text>
</comment>
<dbReference type="PANTHER" id="PTHR41878">
    <property type="entry name" value="LEXA REPRESSOR-RELATED"/>
    <property type="match status" value="1"/>
</dbReference>
<feature type="domain" description="Plasmid pRiA4b Orf3-like" evidence="1">
    <location>
        <begin position="8"/>
        <end position="182"/>
    </location>
</feature>
<dbReference type="RefSeq" id="WP_167991473.1">
    <property type="nucleotide sequence ID" value="NZ_JAATJL010000001.1"/>
</dbReference>
<protein>
    <recommendedName>
        <fullName evidence="1">Plasmid pRiA4b Orf3-like domain-containing protein</fullName>
    </recommendedName>
</protein>
<evidence type="ECO:0000313" key="3">
    <source>
        <dbReference type="Proteomes" id="UP000547458"/>
    </source>
</evidence>
<organism evidence="2 3">
    <name type="scientific">Arthrobacter pigmenti</name>
    <dbReference type="NCBI Taxonomy" id="271432"/>
    <lineage>
        <taxon>Bacteria</taxon>
        <taxon>Bacillati</taxon>
        <taxon>Actinomycetota</taxon>
        <taxon>Actinomycetes</taxon>
        <taxon>Micrococcales</taxon>
        <taxon>Micrococcaceae</taxon>
        <taxon>Arthrobacter</taxon>
    </lineage>
</organism>
<dbReference type="InterPro" id="IPR024047">
    <property type="entry name" value="MM3350-like_sf"/>
</dbReference>
<keyword evidence="3" id="KW-1185">Reference proteome</keyword>
<dbReference type="Proteomes" id="UP000547458">
    <property type="component" value="Unassembled WGS sequence"/>
</dbReference>
<name>A0A846RIT2_9MICC</name>
<gene>
    <name evidence="2" type="ORF">BJ994_000666</name>
</gene>
<sequence>MTELVPGLQLHVELADSEPPIERTLVVPASIPLSDLHLCLQAAFGWENRHLYQFVVGDSFRGERTFSDVEAAFELEVEDASRFTLGELVAGNEERFVYEYDFGDQWDHLITVADNQPVPYAHLECSTGNNRGPVEDSGGIHGYMNLSAALQKTHGEDALAASEWYEAVTGQTAATFDPARVNLPGINANLELLSQLIWRRPVAPGVIKDVVRPVQWLLQRVGAEGMELTKDGYLKPAVVQEIMTELGWEDRWYGKFNRESQTLPVLDLREQVQEWKLLRKYKGKLVRTPLGRKLVDNDAALWDYLATSIARPGRDAAELVNAVVVPWLVGHEPPAREQRAEIVAEILNASGFRVDGRTVSATDGRILIRDTIRTLECLNVFRSVEVMESPDKLSDGGRQFLFDVQRKQHKREPQS</sequence>
<dbReference type="Gene3D" id="3.10.290.30">
    <property type="entry name" value="MM3350-like"/>
    <property type="match status" value="1"/>
</dbReference>
<dbReference type="InterPro" id="IPR012912">
    <property type="entry name" value="Plasmid_pRiA4b_Orf3-like"/>
</dbReference>
<dbReference type="Pfam" id="PF07929">
    <property type="entry name" value="PRiA4_ORF3"/>
    <property type="match status" value="1"/>
</dbReference>
<proteinExistence type="predicted"/>
<dbReference type="SUPFAM" id="SSF159941">
    <property type="entry name" value="MM3350-like"/>
    <property type="match status" value="1"/>
</dbReference>
<dbReference type="PANTHER" id="PTHR41878:SF1">
    <property type="entry name" value="TNPR PROTEIN"/>
    <property type="match status" value="1"/>
</dbReference>
<dbReference type="EMBL" id="JAATJL010000001">
    <property type="protein sequence ID" value="NJC21590.1"/>
    <property type="molecule type" value="Genomic_DNA"/>
</dbReference>